<gene>
    <name evidence="2" type="ORF">HA49_13425</name>
</gene>
<dbReference type="PIRSF" id="PIRSF038896">
    <property type="entry name" value="NAPE-PLD"/>
    <property type="match status" value="1"/>
</dbReference>
<keyword evidence="3" id="KW-1185">Reference proteome</keyword>
<comment type="caution">
    <text evidence="2">The sequence shown here is derived from an EMBL/GenBank/DDBJ whole genome shotgun (WGS) entry which is preliminary data.</text>
</comment>
<feature type="domain" description="Metallo-beta-lactamase" evidence="1">
    <location>
        <begin position="88"/>
        <end position="286"/>
    </location>
</feature>
<dbReference type="Gene3D" id="3.60.15.10">
    <property type="entry name" value="Ribonuclease Z/Hydroxyacylglutathione hydrolase-like"/>
    <property type="match status" value="1"/>
</dbReference>
<proteinExistence type="predicted"/>
<dbReference type="STRING" id="642227.HA49_13425"/>
<dbReference type="InterPro" id="IPR024884">
    <property type="entry name" value="NAPE-PLD"/>
</dbReference>
<dbReference type="InterPro" id="IPR001279">
    <property type="entry name" value="Metallo-B-lactamas"/>
</dbReference>
<dbReference type="GO" id="GO:0008270">
    <property type="term" value="F:zinc ion binding"/>
    <property type="evidence" value="ECO:0007669"/>
    <property type="project" value="InterPro"/>
</dbReference>
<dbReference type="GO" id="GO:0005737">
    <property type="term" value="C:cytoplasm"/>
    <property type="evidence" value="ECO:0007669"/>
    <property type="project" value="TreeGrafter"/>
</dbReference>
<dbReference type="SUPFAM" id="SSF56281">
    <property type="entry name" value="Metallo-hydrolase/oxidoreductase"/>
    <property type="match status" value="1"/>
</dbReference>
<dbReference type="InterPro" id="IPR036866">
    <property type="entry name" value="RibonucZ/Hydroxyglut_hydro"/>
</dbReference>
<dbReference type="EMBL" id="JPKR02000003">
    <property type="protein sequence ID" value="KGD73181.1"/>
    <property type="molecule type" value="Genomic_DNA"/>
</dbReference>
<dbReference type="GO" id="GO:0070290">
    <property type="term" value="F:N-acylphosphatidylethanolamine-specific phospholipase D activity"/>
    <property type="evidence" value="ECO:0007669"/>
    <property type="project" value="InterPro"/>
</dbReference>
<dbReference type="eggNOG" id="COG2220">
    <property type="taxonomic scope" value="Bacteria"/>
</dbReference>
<dbReference type="Proteomes" id="UP000029577">
    <property type="component" value="Unassembled WGS sequence"/>
</dbReference>
<dbReference type="Pfam" id="PF12706">
    <property type="entry name" value="Lactamase_B_2"/>
    <property type="match status" value="1"/>
</dbReference>
<evidence type="ECO:0000313" key="2">
    <source>
        <dbReference type="EMBL" id="KGD73181.1"/>
    </source>
</evidence>
<evidence type="ECO:0000313" key="3">
    <source>
        <dbReference type="Proteomes" id="UP000029577"/>
    </source>
</evidence>
<evidence type="ECO:0000259" key="1">
    <source>
        <dbReference type="Pfam" id="PF12706"/>
    </source>
</evidence>
<dbReference type="RefSeq" id="WP_038020856.1">
    <property type="nucleotide sequence ID" value="NZ_JPKR02000003.1"/>
</dbReference>
<reference evidence="2" key="1">
    <citation type="submission" date="2014-12" db="EMBL/GenBank/DDBJ databases">
        <title>The draft genome of the Tatumella morbirosei type strain, LMG23360T isolated from pineapple rot.</title>
        <authorList>
            <person name="Smits T.H."/>
            <person name="Palmer M."/>
            <person name="Venter S.N."/>
            <person name="Duffy B."/>
            <person name="Steenkamp E.T."/>
            <person name="Chan W.Y."/>
            <person name="Coutinho T.A."/>
            <person name="Coetzee M.P."/>
            <person name="De Maayer P."/>
        </authorList>
    </citation>
    <scope>NUCLEOTIDE SEQUENCE [LARGE SCALE GENOMIC DNA]</scope>
    <source>
        <strain evidence="2">LMG 23360</strain>
    </source>
</reference>
<dbReference type="OrthoDB" id="9805728at2"/>
<organism evidence="2 3">
    <name type="scientific">Tatumella morbirosei</name>
    <dbReference type="NCBI Taxonomy" id="642227"/>
    <lineage>
        <taxon>Bacteria</taxon>
        <taxon>Pseudomonadati</taxon>
        <taxon>Pseudomonadota</taxon>
        <taxon>Gammaproteobacteria</taxon>
        <taxon>Enterobacterales</taxon>
        <taxon>Erwiniaceae</taxon>
        <taxon>Tatumella</taxon>
    </lineage>
</organism>
<dbReference type="AlphaFoldDB" id="A0A095T8G7"/>
<dbReference type="PANTHER" id="PTHR15032">
    <property type="entry name" value="N-ACYL-PHOSPHATIDYLETHANOLAMINE-HYDROLYZING PHOSPHOLIPASE D"/>
    <property type="match status" value="1"/>
</dbReference>
<protein>
    <submittedName>
        <fullName evidence="2">Beta-lactamase</fullName>
    </submittedName>
</protein>
<accession>A0A095T8G7</accession>
<sequence>MAWRNPWYDSAKSHHTLQGFRNTEPDSRAQGDLKKWRKMRKQQGIPHPPAGGYTAFSQRWMASLSLEGNDDRLWWLGHASLMLRVDRRYLLIDPVFSRRVSPVAFIGPQRKTPAPLKVGDLPHLDAVLISHNHYDHLDKPTIRQIIAAFPTVTFFVPVGLERWFFRQGAHNVVSLDWWQQRPFSGVEIHAVPARHWSRRSLFDKNRSLWCGWVIRHSGFSFWFSGDSGFTRSLLEIPQYLGPFTHAALPVGAFAPEWFMKNHHMSPADAVVLFEAAGQPQTVPIHWGVFELGDEGLDIPPQALSEAMNHYPQPIADRFSAWKIGESRPLS</sequence>
<dbReference type="PANTHER" id="PTHR15032:SF4">
    <property type="entry name" value="N-ACYL-PHOSPHATIDYLETHANOLAMINE-HYDROLYZING PHOSPHOLIPASE D"/>
    <property type="match status" value="1"/>
</dbReference>
<name>A0A095T8G7_9GAMM</name>